<protein>
    <submittedName>
        <fullName evidence="1">Uncharacterized protein</fullName>
    </submittedName>
</protein>
<comment type="caution">
    <text evidence="1">The sequence shown here is derived from an EMBL/GenBank/DDBJ whole genome shotgun (WGS) entry which is preliminary data.</text>
</comment>
<organism evidence="1">
    <name type="scientific">candidate division TA06 bacterium ADurb.Bin417</name>
    <dbReference type="NCBI Taxonomy" id="1852828"/>
    <lineage>
        <taxon>Bacteria</taxon>
        <taxon>Bacteria division TA06</taxon>
    </lineage>
</organism>
<sequence>MLRVVLPGPRAVATFYGYSMSTGYTTYGPVRYYADWNNSAPGGDPSVSIKGPGE</sequence>
<dbReference type="Proteomes" id="UP000485484">
    <property type="component" value="Unassembled WGS sequence"/>
</dbReference>
<dbReference type="AlphaFoldDB" id="A0A1V5M5K5"/>
<name>A0A1V5M5K5_UNCT6</name>
<evidence type="ECO:0000313" key="1">
    <source>
        <dbReference type="EMBL" id="OPZ88435.1"/>
    </source>
</evidence>
<reference evidence="1" key="1">
    <citation type="submission" date="2017-02" db="EMBL/GenBank/DDBJ databases">
        <title>Delving into the versatile metabolic prowess of the omnipresent phylum Bacteroidetes.</title>
        <authorList>
            <person name="Nobu M.K."/>
            <person name="Mei R."/>
            <person name="Narihiro T."/>
            <person name="Kuroda K."/>
            <person name="Liu W.-T."/>
        </authorList>
    </citation>
    <scope>NUCLEOTIDE SEQUENCE</scope>
    <source>
        <strain evidence="1">ADurb.Bin417</strain>
    </source>
</reference>
<gene>
    <name evidence="1" type="ORF">BWY73_01663</name>
</gene>
<proteinExistence type="predicted"/>
<accession>A0A1V5M5K5</accession>
<dbReference type="EMBL" id="MWAK01000504">
    <property type="protein sequence ID" value="OPZ88435.1"/>
    <property type="molecule type" value="Genomic_DNA"/>
</dbReference>